<feature type="compositionally biased region" description="Polar residues" evidence="1">
    <location>
        <begin position="457"/>
        <end position="466"/>
    </location>
</feature>
<accession>A0AA38U0I3</accession>
<evidence type="ECO:0000313" key="3">
    <source>
        <dbReference type="EMBL" id="KAJ9560198.1"/>
    </source>
</evidence>
<name>A0AA38U0I3_9ASTR</name>
<evidence type="ECO:0000256" key="1">
    <source>
        <dbReference type="SAM" id="MobiDB-lite"/>
    </source>
</evidence>
<dbReference type="PANTHER" id="PTHR31448:SF43">
    <property type="entry name" value="MYOSIN-BINDING PROTEIN"/>
    <property type="match status" value="1"/>
</dbReference>
<dbReference type="GO" id="GO:0017022">
    <property type="term" value="F:myosin binding"/>
    <property type="evidence" value="ECO:0007669"/>
    <property type="project" value="InterPro"/>
</dbReference>
<dbReference type="Proteomes" id="UP001172457">
    <property type="component" value="Chromosome 2"/>
</dbReference>
<dbReference type="InterPro" id="IPR039306">
    <property type="entry name" value="MYOB"/>
</dbReference>
<keyword evidence="2" id="KW-1133">Transmembrane helix</keyword>
<gene>
    <name evidence="3" type="ORF">OSB04_005358</name>
</gene>
<organism evidence="3 4">
    <name type="scientific">Centaurea solstitialis</name>
    <name type="common">yellow star-thistle</name>
    <dbReference type="NCBI Taxonomy" id="347529"/>
    <lineage>
        <taxon>Eukaryota</taxon>
        <taxon>Viridiplantae</taxon>
        <taxon>Streptophyta</taxon>
        <taxon>Embryophyta</taxon>
        <taxon>Tracheophyta</taxon>
        <taxon>Spermatophyta</taxon>
        <taxon>Magnoliopsida</taxon>
        <taxon>eudicotyledons</taxon>
        <taxon>Gunneridae</taxon>
        <taxon>Pentapetalae</taxon>
        <taxon>asterids</taxon>
        <taxon>campanulids</taxon>
        <taxon>Asterales</taxon>
        <taxon>Asteraceae</taxon>
        <taxon>Carduoideae</taxon>
        <taxon>Cardueae</taxon>
        <taxon>Centaureinae</taxon>
        <taxon>Centaurea</taxon>
    </lineage>
</organism>
<keyword evidence="4" id="KW-1185">Reference proteome</keyword>
<proteinExistence type="predicted"/>
<reference evidence="3" key="1">
    <citation type="submission" date="2023-03" db="EMBL/GenBank/DDBJ databases">
        <title>Chromosome-scale reference genome and RAD-based genetic map of yellow starthistle (Centaurea solstitialis) reveal putative structural variation and QTLs associated with invader traits.</title>
        <authorList>
            <person name="Reatini B."/>
            <person name="Cang F.A."/>
            <person name="Jiang Q."/>
            <person name="Mckibben M.T.W."/>
            <person name="Barker M.S."/>
            <person name="Rieseberg L.H."/>
            <person name="Dlugosch K.M."/>
        </authorList>
    </citation>
    <scope>NUCLEOTIDE SEQUENCE</scope>
    <source>
        <strain evidence="3">CAN-66</strain>
        <tissue evidence="3">Leaf</tissue>
    </source>
</reference>
<feature type="region of interest" description="Disordered" evidence="1">
    <location>
        <begin position="365"/>
        <end position="466"/>
    </location>
</feature>
<keyword evidence="2" id="KW-0812">Transmembrane</keyword>
<comment type="caution">
    <text evidence="3">The sequence shown here is derived from an EMBL/GenBank/DDBJ whole genome shotgun (WGS) entry which is preliminary data.</text>
</comment>
<dbReference type="AlphaFoldDB" id="A0AA38U0I3"/>
<evidence type="ECO:0000256" key="2">
    <source>
        <dbReference type="SAM" id="Phobius"/>
    </source>
</evidence>
<keyword evidence="2" id="KW-0472">Membrane</keyword>
<sequence length="466" mass="51537">MTTSKRTFRMFIEEELGEFPHFVVWAVLEWMLIISLYLDGFLSCIANKFADVFELDPPCVLCTRVDHALGGKNPNLYYNESICESHKKDISSLAYCHVHRKLSDIRNMCDGCLLSFATDKDSDSDSNKQKDDEGKAEDDQKKAAAELAEKKVKDSSKNEVVDENRCSCCGECLKPKQVTKEASKEVSRVLSNFRAPSLLSSNSPRASSSMFPNSSPRAFSSSLFPNSSPRATSLFPNSSPRAFSSSLFPNSSPRAFSSSLFPNSSPRASSLFPSSSPKASSLFPNSSPRASSLFPSLSPRASSMFPSSSPRASSLFPSLSPRASSLFPNSSPRTYSLPPLASPRTWKIDDSRYSEYSHPRFNEFKFASDHEPDMHDDDYGSHINTKETKDTKSGNDSEEPNEDSGKTPGYIKGNKFFGIPLNESIAGSPRWAASKPPKKGSTDKPETFSEPWKNRQRPTTKPSFSN</sequence>
<feature type="compositionally biased region" description="Basic and acidic residues" evidence="1">
    <location>
        <begin position="365"/>
        <end position="395"/>
    </location>
</feature>
<dbReference type="EMBL" id="JARYMX010000002">
    <property type="protein sequence ID" value="KAJ9560198.1"/>
    <property type="molecule type" value="Genomic_DNA"/>
</dbReference>
<feature type="transmembrane region" description="Helical" evidence="2">
    <location>
        <begin position="21"/>
        <end position="38"/>
    </location>
</feature>
<dbReference type="PANTHER" id="PTHR31448">
    <property type="entry name" value="MYOSIN-BINDING PROTEIN 2"/>
    <property type="match status" value="1"/>
</dbReference>
<protein>
    <submittedName>
        <fullName evidence="3">Uncharacterized protein</fullName>
    </submittedName>
</protein>
<feature type="region of interest" description="Disordered" evidence="1">
    <location>
        <begin position="119"/>
        <end position="141"/>
    </location>
</feature>
<evidence type="ECO:0000313" key="4">
    <source>
        <dbReference type="Proteomes" id="UP001172457"/>
    </source>
</evidence>